<dbReference type="AlphaFoldDB" id="A0A7S0A363"/>
<organism evidence="4">
    <name type="scientific">Pyrodinium bahamense</name>
    <dbReference type="NCBI Taxonomy" id="73915"/>
    <lineage>
        <taxon>Eukaryota</taxon>
        <taxon>Sar</taxon>
        <taxon>Alveolata</taxon>
        <taxon>Dinophyceae</taxon>
        <taxon>Gonyaulacales</taxon>
        <taxon>Pyrocystaceae</taxon>
        <taxon>Pyrodinium</taxon>
    </lineage>
</organism>
<proteinExistence type="predicted"/>
<dbReference type="EMBL" id="HBEG01011567">
    <property type="protein sequence ID" value="CAD8351557.1"/>
    <property type="molecule type" value="Transcribed_RNA"/>
</dbReference>
<evidence type="ECO:0000313" key="4">
    <source>
        <dbReference type="EMBL" id="CAD8351557.1"/>
    </source>
</evidence>
<dbReference type="InterPro" id="IPR007197">
    <property type="entry name" value="rSAM"/>
</dbReference>
<keyword evidence="2" id="KW-0408">Iron</keyword>
<name>A0A7S0A363_9DINO</name>
<accession>A0A7S0A363</accession>
<evidence type="ECO:0008006" key="5">
    <source>
        <dbReference type="Google" id="ProtNLM"/>
    </source>
</evidence>
<dbReference type="GO" id="GO:0003824">
    <property type="term" value="F:catalytic activity"/>
    <property type="evidence" value="ECO:0007669"/>
    <property type="project" value="InterPro"/>
</dbReference>
<protein>
    <recommendedName>
        <fullName evidence="5">Radical SAM core domain-containing protein</fullName>
    </recommendedName>
</protein>
<dbReference type="SFLD" id="SFLDG01084">
    <property type="entry name" value="Uncharacterised_Radical_SAM_Su"/>
    <property type="match status" value="1"/>
</dbReference>
<keyword evidence="1" id="KW-0479">Metal-binding</keyword>
<sequence length="297" mass="32798">MSVRRARRDQHARRKNIPCGMPLLTGHSCDYACRYCYIQDWYAFVPPTPGELSGQEVLLSLLYNPHWVPSRDFIILGDVCDPFHPNLLARSMEYIKAVALLGSPVQFSTKSEISDEVAAELGRISNEGGCPLSALVSVSTIKHVHILEPTTPSFQSRVLTIRRLSGNGLSVFLFMRPLIPGASDDFPDILLAAKEAGAVGVVVGSLRVSRKIYRRLKQAKVVDIEAIDSQLQGKGIAPEDLNESQVDIQDEPLRTAVVTKAAEVGLVTVRRACCANAWSSQRPCRKPKCLMRDSTNW</sequence>
<dbReference type="InterPro" id="IPR040086">
    <property type="entry name" value="MJ0683-like"/>
</dbReference>
<keyword evidence="3" id="KW-0411">Iron-sulfur</keyword>
<dbReference type="GO" id="GO:0051536">
    <property type="term" value="F:iron-sulfur cluster binding"/>
    <property type="evidence" value="ECO:0007669"/>
    <property type="project" value="UniProtKB-KW"/>
</dbReference>
<evidence type="ECO:0000256" key="1">
    <source>
        <dbReference type="ARBA" id="ARBA00022723"/>
    </source>
</evidence>
<reference evidence="4" key="1">
    <citation type="submission" date="2021-01" db="EMBL/GenBank/DDBJ databases">
        <authorList>
            <person name="Corre E."/>
            <person name="Pelletier E."/>
            <person name="Niang G."/>
            <person name="Scheremetjew M."/>
            <person name="Finn R."/>
            <person name="Kale V."/>
            <person name="Holt S."/>
            <person name="Cochrane G."/>
            <person name="Meng A."/>
            <person name="Brown T."/>
            <person name="Cohen L."/>
        </authorList>
    </citation>
    <scope>NUCLEOTIDE SEQUENCE</scope>
    <source>
        <strain evidence="4">Pbaha01</strain>
    </source>
</reference>
<dbReference type="GO" id="GO:0046872">
    <property type="term" value="F:metal ion binding"/>
    <property type="evidence" value="ECO:0007669"/>
    <property type="project" value="UniProtKB-KW"/>
</dbReference>
<evidence type="ECO:0000256" key="3">
    <source>
        <dbReference type="ARBA" id="ARBA00023014"/>
    </source>
</evidence>
<dbReference type="SFLD" id="SFLDS00029">
    <property type="entry name" value="Radical_SAM"/>
    <property type="match status" value="1"/>
</dbReference>
<dbReference type="PANTHER" id="PTHR43432">
    <property type="entry name" value="SLR0285 PROTEIN"/>
    <property type="match status" value="1"/>
</dbReference>
<gene>
    <name evidence="4" type="ORF">PBAH0796_LOCUS6924</name>
</gene>
<evidence type="ECO:0000256" key="2">
    <source>
        <dbReference type="ARBA" id="ARBA00023004"/>
    </source>
</evidence>
<dbReference type="PANTHER" id="PTHR43432:SF4">
    <property type="entry name" value="RADICAL SAM CORE DOMAIN-CONTAINING PROTEIN"/>
    <property type="match status" value="1"/>
</dbReference>
<dbReference type="Gene3D" id="3.80.30.30">
    <property type="match status" value="1"/>
</dbReference>